<gene>
    <name evidence="2" type="ORF">K435DRAFT_36704</name>
</gene>
<dbReference type="Proteomes" id="UP000297245">
    <property type="component" value="Unassembled WGS sequence"/>
</dbReference>
<evidence type="ECO:0000256" key="1">
    <source>
        <dbReference type="SAM" id="MobiDB-lite"/>
    </source>
</evidence>
<organism evidence="2 3">
    <name type="scientific">Dendrothele bispora (strain CBS 962.96)</name>
    <dbReference type="NCBI Taxonomy" id="1314807"/>
    <lineage>
        <taxon>Eukaryota</taxon>
        <taxon>Fungi</taxon>
        <taxon>Dikarya</taxon>
        <taxon>Basidiomycota</taxon>
        <taxon>Agaricomycotina</taxon>
        <taxon>Agaricomycetes</taxon>
        <taxon>Agaricomycetidae</taxon>
        <taxon>Agaricales</taxon>
        <taxon>Agaricales incertae sedis</taxon>
        <taxon>Dendrothele</taxon>
    </lineage>
</organism>
<sequence>MYRRTRWGERTKYIFIALCPYLNQENFYRRKPWIDVFVSDDELPISDVWDSYLPSGSRYGRRQDVNSGATAAVGRFASVTATAKKIWDDPTYYYILLEENDGQPGEGLTDDARSGLEGADVSTGNGRLNEVMTSSEYEAVNEESVAELDP</sequence>
<feature type="compositionally biased region" description="Polar residues" evidence="1">
    <location>
        <begin position="122"/>
        <end position="136"/>
    </location>
</feature>
<name>A0A4S8M777_DENBC</name>
<evidence type="ECO:0000313" key="2">
    <source>
        <dbReference type="EMBL" id="THU98166.1"/>
    </source>
</evidence>
<evidence type="ECO:0000313" key="3">
    <source>
        <dbReference type="Proteomes" id="UP000297245"/>
    </source>
</evidence>
<accession>A0A4S8M777</accession>
<protein>
    <submittedName>
        <fullName evidence="2">Uncharacterized protein</fullName>
    </submittedName>
</protein>
<dbReference type="EMBL" id="ML179141">
    <property type="protein sequence ID" value="THU98166.1"/>
    <property type="molecule type" value="Genomic_DNA"/>
</dbReference>
<keyword evidence="3" id="KW-1185">Reference proteome</keyword>
<feature type="compositionally biased region" description="Acidic residues" evidence="1">
    <location>
        <begin position="139"/>
        <end position="150"/>
    </location>
</feature>
<feature type="region of interest" description="Disordered" evidence="1">
    <location>
        <begin position="101"/>
        <end position="150"/>
    </location>
</feature>
<reference evidence="2 3" key="1">
    <citation type="journal article" date="2019" name="Nat. Ecol. Evol.">
        <title>Megaphylogeny resolves global patterns of mushroom evolution.</title>
        <authorList>
            <person name="Varga T."/>
            <person name="Krizsan K."/>
            <person name="Foldi C."/>
            <person name="Dima B."/>
            <person name="Sanchez-Garcia M."/>
            <person name="Sanchez-Ramirez S."/>
            <person name="Szollosi G.J."/>
            <person name="Szarkandi J.G."/>
            <person name="Papp V."/>
            <person name="Albert L."/>
            <person name="Andreopoulos W."/>
            <person name="Angelini C."/>
            <person name="Antonin V."/>
            <person name="Barry K.W."/>
            <person name="Bougher N.L."/>
            <person name="Buchanan P."/>
            <person name="Buyck B."/>
            <person name="Bense V."/>
            <person name="Catcheside P."/>
            <person name="Chovatia M."/>
            <person name="Cooper J."/>
            <person name="Damon W."/>
            <person name="Desjardin D."/>
            <person name="Finy P."/>
            <person name="Geml J."/>
            <person name="Haridas S."/>
            <person name="Hughes K."/>
            <person name="Justo A."/>
            <person name="Karasinski D."/>
            <person name="Kautmanova I."/>
            <person name="Kiss B."/>
            <person name="Kocsube S."/>
            <person name="Kotiranta H."/>
            <person name="LaButti K.M."/>
            <person name="Lechner B.E."/>
            <person name="Liimatainen K."/>
            <person name="Lipzen A."/>
            <person name="Lukacs Z."/>
            <person name="Mihaltcheva S."/>
            <person name="Morgado L.N."/>
            <person name="Niskanen T."/>
            <person name="Noordeloos M.E."/>
            <person name="Ohm R.A."/>
            <person name="Ortiz-Santana B."/>
            <person name="Ovrebo C."/>
            <person name="Racz N."/>
            <person name="Riley R."/>
            <person name="Savchenko A."/>
            <person name="Shiryaev A."/>
            <person name="Soop K."/>
            <person name="Spirin V."/>
            <person name="Szebenyi C."/>
            <person name="Tomsovsky M."/>
            <person name="Tulloss R.E."/>
            <person name="Uehling J."/>
            <person name="Grigoriev I.V."/>
            <person name="Vagvolgyi C."/>
            <person name="Papp T."/>
            <person name="Martin F.M."/>
            <person name="Miettinen O."/>
            <person name="Hibbett D.S."/>
            <person name="Nagy L.G."/>
        </authorList>
    </citation>
    <scope>NUCLEOTIDE SEQUENCE [LARGE SCALE GENOMIC DNA]</scope>
    <source>
        <strain evidence="2 3">CBS 962.96</strain>
    </source>
</reference>
<proteinExistence type="predicted"/>
<dbReference type="AlphaFoldDB" id="A0A4S8M777"/>